<sequence>MRKKRDLLTLKDLTVDEIFEIMSLAKQFKRFPFFKKRALRNKTLALLFQKPSNRTRVSFEVAMTHLGGYALYLSPQEIAMGARESVKDVACVISRYVDGIVARVFSHNDLSIFSRYADIPVINGLSDLAHPCQALSDIFTIKEKFGVLKGVKLTYVGDGNNVANSLLITGVMAGLNVSIATPKGYEIPVEVLEEAKEHSKISGSIIEILNEPEKAMQDADVVYTDVWISMGDEHEKEERLKAFSGFQINETLMSYAKKYAFIMHCLPAHRGEEISDVIDGKNSIVYDQAENRMHVQKAVLYKLLR</sequence>
<feature type="binding site" evidence="6">
    <location>
        <position position="103"/>
    </location>
    <ligand>
        <name>carbamoyl phosphate</name>
        <dbReference type="ChEBI" id="CHEBI:58228"/>
    </ligand>
</feature>
<feature type="binding site" evidence="6">
    <location>
        <position position="161"/>
    </location>
    <ligand>
        <name>L-ornithine</name>
        <dbReference type="ChEBI" id="CHEBI:46911"/>
    </ligand>
</feature>
<dbReference type="GO" id="GO:0016597">
    <property type="term" value="F:amino acid binding"/>
    <property type="evidence" value="ECO:0007669"/>
    <property type="project" value="InterPro"/>
</dbReference>
<dbReference type="Proteomes" id="UP000033428">
    <property type="component" value="Unassembled WGS sequence"/>
</dbReference>
<dbReference type="InterPro" id="IPR006132">
    <property type="entry name" value="Asp/Orn_carbamoyltranf_P-bd"/>
</dbReference>
<dbReference type="GO" id="GO:0004585">
    <property type="term" value="F:ornithine carbamoyltransferase activity"/>
    <property type="evidence" value="ECO:0007669"/>
    <property type="project" value="UniProtKB-UniRule"/>
</dbReference>
<dbReference type="NCBIfam" id="NF001986">
    <property type="entry name" value="PRK00779.1"/>
    <property type="match status" value="1"/>
</dbReference>
<evidence type="ECO:0000313" key="10">
    <source>
        <dbReference type="Proteomes" id="UP000033428"/>
    </source>
</evidence>
<dbReference type="Pfam" id="PF00185">
    <property type="entry name" value="OTCace"/>
    <property type="match status" value="1"/>
</dbReference>
<feature type="binding site" evidence="6">
    <location>
        <begin position="265"/>
        <end position="266"/>
    </location>
    <ligand>
        <name>carbamoyl phosphate</name>
        <dbReference type="ChEBI" id="CHEBI:58228"/>
    </ligand>
</feature>
<name>A0A0F0CP70_9BACT</name>
<gene>
    <name evidence="9" type="ORF">OMAG_001031</name>
</gene>
<comment type="subcellular location">
    <subcellularLocation>
        <location evidence="6">Cytoplasm</location>
    </subcellularLocation>
</comment>
<dbReference type="InterPro" id="IPR024904">
    <property type="entry name" value="OTCase_ArgI"/>
</dbReference>
<accession>A0A0F0CP70</accession>
<feature type="binding site" evidence="6">
    <location>
        <position position="292"/>
    </location>
    <ligand>
        <name>carbamoyl phosphate</name>
        <dbReference type="ChEBI" id="CHEBI:58228"/>
    </ligand>
</feature>
<dbReference type="AlphaFoldDB" id="A0A0F0CP70"/>
<evidence type="ECO:0000259" key="8">
    <source>
        <dbReference type="Pfam" id="PF02729"/>
    </source>
</evidence>
<dbReference type="EC" id="2.1.3.3" evidence="3 6"/>
<dbReference type="FunFam" id="3.40.50.1370:FF:000008">
    <property type="entry name" value="Ornithine carbamoyltransferase"/>
    <property type="match status" value="1"/>
</dbReference>
<dbReference type="PRINTS" id="PR00100">
    <property type="entry name" value="AOTCASE"/>
</dbReference>
<protein>
    <recommendedName>
        <fullName evidence="3 6">Ornithine carbamoyltransferase</fullName>
        <shortName evidence="6">OTCase</shortName>
        <ecNumber evidence="3 6">2.1.3.3</ecNumber>
    </recommendedName>
</protein>
<dbReference type="InterPro" id="IPR006130">
    <property type="entry name" value="Asp/Orn_carbamoylTrfase"/>
</dbReference>
<evidence type="ECO:0000256" key="1">
    <source>
        <dbReference type="ARBA" id="ARBA00004975"/>
    </source>
</evidence>
<dbReference type="Gene3D" id="3.40.50.1370">
    <property type="entry name" value="Aspartate/ornithine carbamoyltransferase"/>
    <property type="match status" value="2"/>
</dbReference>
<evidence type="ECO:0000313" key="9">
    <source>
        <dbReference type="EMBL" id="KJJ85067.1"/>
    </source>
</evidence>
<dbReference type="PANTHER" id="PTHR45753:SF3">
    <property type="entry name" value="ORNITHINE TRANSCARBAMYLASE, MITOCHONDRIAL"/>
    <property type="match status" value="1"/>
</dbReference>
<feature type="binding site" evidence="6">
    <location>
        <begin position="130"/>
        <end position="133"/>
    </location>
    <ligand>
        <name>carbamoyl phosphate</name>
        <dbReference type="ChEBI" id="CHEBI:58228"/>
    </ligand>
</feature>
<comment type="catalytic activity">
    <reaction evidence="5 6">
        <text>carbamoyl phosphate + L-ornithine = L-citrulline + phosphate + H(+)</text>
        <dbReference type="Rhea" id="RHEA:19513"/>
        <dbReference type="ChEBI" id="CHEBI:15378"/>
        <dbReference type="ChEBI" id="CHEBI:43474"/>
        <dbReference type="ChEBI" id="CHEBI:46911"/>
        <dbReference type="ChEBI" id="CHEBI:57743"/>
        <dbReference type="ChEBI" id="CHEBI:58228"/>
        <dbReference type="EC" id="2.1.3.3"/>
    </reaction>
</comment>
<reference evidence="9 10" key="1">
    <citation type="submission" date="2015-02" db="EMBL/GenBank/DDBJ databases">
        <title>Single-cell genomics of uncultivated deep-branching MTB reveals a conserved set of magnetosome genes.</title>
        <authorList>
            <person name="Kolinko S."/>
            <person name="Richter M."/>
            <person name="Glockner F.O."/>
            <person name="Brachmann A."/>
            <person name="Schuler D."/>
        </authorList>
    </citation>
    <scope>NUCLEOTIDE SEQUENCE [LARGE SCALE GENOMIC DNA]</scope>
    <source>
        <strain evidence="9">SKK-01</strain>
    </source>
</reference>
<dbReference type="EMBL" id="JYNY01000222">
    <property type="protein sequence ID" value="KJJ85067.1"/>
    <property type="molecule type" value="Genomic_DNA"/>
</dbReference>
<evidence type="ECO:0000256" key="2">
    <source>
        <dbReference type="ARBA" id="ARBA00007805"/>
    </source>
</evidence>
<evidence type="ECO:0000259" key="7">
    <source>
        <dbReference type="Pfam" id="PF00185"/>
    </source>
</evidence>
<comment type="similarity">
    <text evidence="2 6">Belongs to the aspartate/ornithine carbamoyltransferase superfamily. OTCase family.</text>
</comment>
<dbReference type="GO" id="GO:0005737">
    <property type="term" value="C:cytoplasm"/>
    <property type="evidence" value="ECO:0007669"/>
    <property type="project" value="UniProtKB-SubCell"/>
</dbReference>
<keyword evidence="10" id="KW-1185">Reference proteome</keyword>
<evidence type="ECO:0000256" key="3">
    <source>
        <dbReference type="ARBA" id="ARBA00013007"/>
    </source>
</evidence>
<dbReference type="InterPro" id="IPR006131">
    <property type="entry name" value="Asp_carbamoyltransf_Asp/Orn-bd"/>
</dbReference>
<dbReference type="PATRIC" id="fig|1609969.3.peg.1111"/>
<dbReference type="InterPro" id="IPR002292">
    <property type="entry name" value="Orn/put_carbamltrans"/>
</dbReference>
<comment type="caution">
    <text evidence="9">The sequence shown here is derived from an EMBL/GenBank/DDBJ whole genome shotgun (WGS) entry which is preliminary data.</text>
</comment>
<dbReference type="GO" id="GO:0042450">
    <property type="term" value="P:L-arginine biosynthetic process via ornithine"/>
    <property type="evidence" value="ECO:0007669"/>
    <property type="project" value="UniProtKB-UniRule"/>
</dbReference>
<keyword evidence="4 6" id="KW-0808">Transferase</keyword>
<dbReference type="PANTHER" id="PTHR45753">
    <property type="entry name" value="ORNITHINE CARBAMOYLTRANSFERASE, MITOCHONDRIAL"/>
    <property type="match status" value="1"/>
</dbReference>
<dbReference type="HAMAP" id="MF_01109">
    <property type="entry name" value="OTCase"/>
    <property type="match status" value="1"/>
</dbReference>
<dbReference type="InterPro" id="IPR036901">
    <property type="entry name" value="Asp/Orn_carbamoylTrfase_sf"/>
</dbReference>
<comment type="pathway">
    <text evidence="1">Amino-acid biosynthesis; L-arginine biosynthesis; L-arginine from L-ornithine and carbamoyl phosphate: step 1/3.</text>
</comment>
<dbReference type="Pfam" id="PF02729">
    <property type="entry name" value="OTCace_N"/>
    <property type="match status" value="1"/>
</dbReference>
<dbReference type="GO" id="GO:0019240">
    <property type="term" value="P:citrulline biosynthetic process"/>
    <property type="evidence" value="ECO:0007669"/>
    <property type="project" value="TreeGrafter"/>
</dbReference>
<evidence type="ECO:0000256" key="5">
    <source>
        <dbReference type="ARBA" id="ARBA00048772"/>
    </source>
</evidence>
<dbReference type="NCBIfam" id="TIGR00658">
    <property type="entry name" value="orni_carb_tr"/>
    <property type="match status" value="1"/>
</dbReference>
<dbReference type="PRINTS" id="PR00102">
    <property type="entry name" value="OTCASE"/>
</dbReference>
<feature type="binding site" evidence="6">
    <location>
        <begin position="229"/>
        <end position="230"/>
    </location>
    <ligand>
        <name>L-ornithine</name>
        <dbReference type="ChEBI" id="CHEBI:46911"/>
    </ligand>
</feature>
<dbReference type="SUPFAM" id="SSF53671">
    <property type="entry name" value="Aspartate/ornithine carbamoyltransferase"/>
    <property type="match status" value="1"/>
</dbReference>
<feature type="domain" description="Aspartate/ornithine carbamoyltransferase carbamoyl-P binding" evidence="8">
    <location>
        <begin position="5"/>
        <end position="143"/>
    </location>
</feature>
<comment type="caution">
    <text evidence="6">Lacks conserved residue(s) required for the propagation of feature annotation.</text>
</comment>
<feature type="binding site" evidence="6">
    <location>
        <position position="225"/>
    </location>
    <ligand>
        <name>L-ornithine</name>
        <dbReference type="ChEBI" id="CHEBI:46911"/>
    </ligand>
</feature>
<evidence type="ECO:0000256" key="6">
    <source>
        <dbReference type="HAMAP-Rule" id="MF_01109"/>
    </source>
</evidence>
<keyword evidence="6" id="KW-0963">Cytoplasm</keyword>
<proteinExistence type="inferred from homology"/>
<feature type="domain" description="Aspartate/ornithine carbamoyltransferase Asp/Orn-binding" evidence="7">
    <location>
        <begin position="149"/>
        <end position="301"/>
    </location>
</feature>
<evidence type="ECO:0000256" key="4">
    <source>
        <dbReference type="ARBA" id="ARBA00022679"/>
    </source>
</evidence>
<organism evidence="9 10">
    <name type="scientific">Candidatus Omnitrophus magneticus</name>
    <dbReference type="NCBI Taxonomy" id="1609969"/>
    <lineage>
        <taxon>Bacteria</taxon>
        <taxon>Pseudomonadati</taxon>
        <taxon>Candidatus Omnitrophota</taxon>
        <taxon>Candidatus Omnitrophus</taxon>
    </lineage>
</organism>